<protein>
    <recommendedName>
        <fullName evidence="2">P2X purinoreceptor 7 intracellular domain-containing protein</fullName>
    </recommendedName>
</protein>
<evidence type="ECO:0000313" key="3">
    <source>
        <dbReference type="EMBL" id="CAH3043417.1"/>
    </source>
</evidence>
<dbReference type="Proteomes" id="UP001159405">
    <property type="component" value="Unassembled WGS sequence"/>
</dbReference>
<feature type="domain" description="P2X purinoreceptor 7 intracellular" evidence="2">
    <location>
        <begin position="32"/>
        <end position="168"/>
    </location>
</feature>
<accession>A0ABN8N7I7</accession>
<dbReference type="PANTHER" id="PTHR36981:SF1">
    <property type="entry name" value="P2X PURINORECEPTOR 7 INTRACELLULAR DOMAIN-CONTAINING PROTEIN"/>
    <property type="match status" value="1"/>
</dbReference>
<dbReference type="EMBL" id="CALNXK010000011">
    <property type="protein sequence ID" value="CAH3043417.1"/>
    <property type="molecule type" value="Genomic_DNA"/>
</dbReference>
<evidence type="ECO:0000256" key="1">
    <source>
        <dbReference type="SAM" id="MobiDB-lite"/>
    </source>
</evidence>
<name>A0ABN8N7I7_9CNID</name>
<reference evidence="3 4" key="1">
    <citation type="submission" date="2022-05" db="EMBL/GenBank/DDBJ databases">
        <authorList>
            <consortium name="Genoscope - CEA"/>
            <person name="William W."/>
        </authorList>
    </citation>
    <scope>NUCLEOTIDE SEQUENCE [LARGE SCALE GENOMIC DNA]</scope>
</reference>
<evidence type="ECO:0000259" key="2">
    <source>
        <dbReference type="Pfam" id="PF20478"/>
    </source>
</evidence>
<feature type="region of interest" description="Disordered" evidence="1">
    <location>
        <begin position="1"/>
        <end position="29"/>
    </location>
</feature>
<dbReference type="InterPro" id="IPR046815">
    <property type="entry name" value="P2RX7_C"/>
</dbReference>
<comment type="caution">
    <text evidence="3">The sequence shown here is derived from an EMBL/GenBank/DDBJ whole genome shotgun (WGS) entry which is preliminary data.</text>
</comment>
<feature type="compositionally biased region" description="Acidic residues" evidence="1">
    <location>
        <begin position="12"/>
        <end position="29"/>
    </location>
</feature>
<dbReference type="PANTHER" id="PTHR36981">
    <property type="entry name" value="ZGC:195170"/>
    <property type="match status" value="1"/>
</dbReference>
<organism evidence="3 4">
    <name type="scientific">Porites lobata</name>
    <dbReference type="NCBI Taxonomy" id="104759"/>
    <lineage>
        <taxon>Eukaryota</taxon>
        <taxon>Metazoa</taxon>
        <taxon>Cnidaria</taxon>
        <taxon>Anthozoa</taxon>
        <taxon>Hexacorallia</taxon>
        <taxon>Scleractinia</taxon>
        <taxon>Fungiina</taxon>
        <taxon>Poritidae</taxon>
        <taxon>Porites</taxon>
    </lineage>
</organism>
<sequence length="171" mass="19543">MEVEPYQFEPTVSEEESSASDDSSDVFSDDVNEDRIGHVEWCICGNCVPMHTGRESTCCRENAKSCDKIPPAMSCVTDNENFNAVCTNPAVIETAFNQYLENEGPIDDESLNEYVCITFTYRYVAYRQYTYWIHKKLGRKIRIPIPSCVVKQIRESFPSEGGNYKGFEYAH</sequence>
<evidence type="ECO:0000313" key="4">
    <source>
        <dbReference type="Proteomes" id="UP001159405"/>
    </source>
</evidence>
<proteinExistence type="predicted"/>
<gene>
    <name evidence="3" type="ORF">PLOB_00002904</name>
</gene>
<keyword evidence="4" id="KW-1185">Reference proteome</keyword>
<dbReference type="Pfam" id="PF20478">
    <property type="entry name" value="P2RX7_C"/>
    <property type="match status" value="1"/>
</dbReference>